<name>A0A951QQE1_9CYAN</name>
<dbReference type="InterPro" id="IPR049598">
    <property type="entry name" value="HetP-like"/>
</dbReference>
<reference evidence="1" key="1">
    <citation type="submission" date="2021-05" db="EMBL/GenBank/DDBJ databases">
        <authorList>
            <person name="Pietrasiak N."/>
            <person name="Ward R."/>
            <person name="Stajich J.E."/>
            <person name="Kurbessoian T."/>
        </authorList>
    </citation>
    <scope>NUCLEOTIDE SEQUENCE</scope>
    <source>
        <strain evidence="1">GSE-NOS-MK-12-04C</strain>
    </source>
</reference>
<evidence type="ECO:0000313" key="2">
    <source>
        <dbReference type="Proteomes" id="UP000729701"/>
    </source>
</evidence>
<protein>
    <submittedName>
        <fullName evidence="1">HetP family heterocyst commitment protein</fullName>
    </submittedName>
</protein>
<dbReference type="Proteomes" id="UP000729701">
    <property type="component" value="Unassembled WGS sequence"/>
</dbReference>
<proteinExistence type="predicted"/>
<organism evidence="1 2">
    <name type="scientific">Cyanomargarita calcarea GSE-NOS-MK-12-04C</name>
    <dbReference type="NCBI Taxonomy" id="2839659"/>
    <lineage>
        <taxon>Bacteria</taxon>
        <taxon>Bacillati</taxon>
        <taxon>Cyanobacteriota</taxon>
        <taxon>Cyanophyceae</taxon>
        <taxon>Nostocales</taxon>
        <taxon>Cyanomargaritaceae</taxon>
        <taxon>Cyanomargarita</taxon>
    </lineage>
</organism>
<dbReference type="EMBL" id="JAHHGZ010000026">
    <property type="protein sequence ID" value="MBW4670038.1"/>
    <property type="molecule type" value="Genomic_DNA"/>
</dbReference>
<comment type="caution">
    <text evidence="1">The sequence shown here is derived from an EMBL/GenBank/DDBJ whole genome shotgun (WGS) entry which is preliminary data.</text>
</comment>
<evidence type="ECO:0000313" key="1">
    <source>
        <dbReference type="EMBL" id="MBW4670038.1"/>
    </source>
</evidence>
<sequence>MNYQFSSSNQNMDKVMTTEQFNQVVEAISAGRYSWACVLILRFAGYNPLHFIPYRTYSRLLKENSLVSNPLLANKKQMQSRTQSPINSSLSSKQIKNLDYLEPCAKTEANINGGYLPLPISKYD</sequence>
<accession>A0A951QQE1</accession>
<dbReference type="NCBIfam" id="NF037966">
    <property type="entry name" value="HetP_family"/>
    <property type="match status" value="1"/>
</dbReference>
<reference evidence="1" key="2">
    <citation type="journal article" date="2022" name="Microbiol. Resour. Announc.">
        <title>Metagenome Sequencing to Explore Phylogenomics of Terrestrial Cyanobacteria.</title>
        <authorList>
            <person name="Ward R.D."/>
            <person name="Stajich J.E."/>
            <person name="Johansen J.R."/>
            <person name="Huntemann M."/>
            <person name="Clum A."/>
            <person name="Foster B."/>
            <person name="Foster B."/>
            <person name="Roux S."/>
            <person name="Palaniappan K."/>
            <person name="Varghese N."/>
            <person name="Mukherjee S."/>
            <person name="Reddy T.B.K."/>
            <person name="Daum C."/>
            <person name="Copeland A."/>
            <person name="Chen I.A."/>
            <person name="Ivanova N.N."/>
            <person name="Kyrpides N.C."/>
            <person name="Shapiro N."/>
            <person name="Eloe-Fadrosh E.A."/>
            <person name="Pietrasiak N."/>
        </authorList>
    </citation>
    <scope>NUCLEOTIDE SEQUENCE</scope>
    <source>
        <strain evidence="1">GSE-NOS-MK-12-04C</strain>
    </source>
</reference>
<gene>
    <name evidence="1" type="ORF">KME60_22160</name>
</gene>
<dbReference type="AlphaFoldDB" id="A0A951QQE1"/>